<dbReference type="EMBL" id="BMAO01002328">
    <property type="protein sequence ID" value="GFQ79967.1"/>
    <property type="molecule type" value="Genomic_DNA"/>
</dbReference>
<name>A0A8X6HRT5_TRICU</name>
<accession>A0A8X6HRT5</accession>
<dbReference type="Proteomes" id="UP000887116">
    <property type="component" value="Unassembled WGS sequence"/>
</dbReference>
<gene>
    <name evidence="3" type="ORF">TNCT_723401</name>
</gene>
<keyword evidence="1" id="KW-0479">Metal-binding</keyword>
<keyword evidence="1" id="KW-0862">Zinc</keyword>
<dbReference type="OrthoDB" id="6582261at2759"/>
<dbReference type="PROSITE" id="PS50966">
    <property type="entry name" value="ZF_SWIM"/>
    <property type="match status" value="1"/>
</dbReference>
<dbReference type="Pfam" id="PF04434">
    <property type="entry name" value="SWIM"/>
    <property type="match status" value="1"/>
</dbReference>
<keyword evidence="1" id="KW-0863">Zinc-finger</keyword>
<dbReference type="AlphaFoldDB" id="A0A8X6HRT5"/>
<dbReference type="PANTHER" id="PTHR35385">
    <property type="entry name" value="PROTEIN B, PUTATIVE-RELATED-RELATED"/>
    <property type="match status" value="1"/>
</dbReference>
<feature type="domain" description="SWIM-type" evidence="2">
    <location>
        <begin position="149"/>
        <end position="180"/>
    </location>
</feature>
<dbReference type="InterPro" id="IPR007527">
    <property type="entry name" value="Znf_SWIM"/>
</dbReference>
<organism evidence="3 4">
    <name type="scientific">Trichonephila clavata</name>
    <name type="common">Joro spider</name>
    <name type="synonym">Nephila clavata</name>
    <dbReference type="NCBI Taxonomy" id="2740835"/>
    <lineage>
        <taxon>Eukaryota</taxon>
        <taxon>Metazoa</taxon>
        <taxon>Ecdysozoa</taxon>
        <taxon>Arthropoda</taxon>
        <taxon>Chelicerata</taxon>
        <taxon>Arachnida</taxon>
        <taxon>Araneae</taxon>
        <taxon>Araneomorphae</taxon>
        <taxon>Entelegynae</taxon>
        <taxon>Araneoidea</taxon>
        <taxon>Nephilidae</taxon>
        <taxon>Trichonephila</taxon>
    </lineage>
</organism>
<protein>
    <recommendedName>
        <fullName evidence="2">SWIM-type domain-containing protein</fullName>
    </recommendedName>
</protein>
<evidence type="ECO:0000256" key="1">
    <source>
        <dbReference type="PROSITE-ProRule" id="PRU00325"/>
    </source>
</evidence>
<evidence type="ECO:0000313" key="3">
    <source>
        <dbReference type="EMBL" id="GFQ79967.1"/>
    </source>
</evidence>
<dbReference type="PANTHER" id="PTHR35385:SF2">
    <property type="entry name" value="PROTEIN B, PUTATIVE-RELATED"/>
    <property type="match status" value="1"/>
</dbReference>
<evidence type="ECO:0000259" key="2">
    <source>
        <dbReference type="PROSITE" id="PS50966"/>
    </source>
</evidence>
<sequence length="375" mass="42843">MSATSEEDAVYKYLMLLFYRRVLKDEKLRIYCENLWEKRNEWANFARQKISLKVSDSTNYVAVIFRIMKDHILNKLSTFNFPQKVNYILTKFEKYMQKWLIEFCNGNYPKAFFISVLPKVLNAVALNVMKVEEFYGLFKVLNNLSNEEYVVDVVNGTCSCRDGQTGKLCSHALEVIMNLDDEIQNCFDSVTNETKHKLFYVATGSAQPNDLCSQLRYSLVSTEILNSCAIDESSSDYRDNAFDDENISDFNSESVFSSDTSEYELTSQEYLDFESLCNRIKKGIHTSPETYVPAVKKMLRNAKQFANTDADLISAMHNFATYESEAAQCKVGDMGRCFSTKIVHLGKRKPSCTVQPTVVSIQANKGDNAIMAIKI</sequence>
<keyword evidence="4" id="KW-1185">Reference proteome</keyword>
<evidence type="ECO:0000313" key="4">
    <source>
        <dbReference type="Proteomes" id="UP000887116"/>
    </source>
</evidence>
<reference evidence="3" key="1">
    <citation type="submission" date="2020-07" db="EMBL/GenBank/DDBJ databases">
        <title>Multicomponent nature underlies the extraordinary mechanical properties of spider dragline silk.</title>
        <authorList>
            <person name="Kono N."/>
            <person name="Nakamura H."/>
            <person name="Mori M."/>
            <person name="Yoshida Y."/>
            <person name="Ohtoshi R."/>
            <person name="Malay A.D."/>
            <person name="Moran D.A.P."/>
            <person name="Tomita M."/>
            <person name="Numata K."/>
            <person name="Arakawa K."/>
        </authorList>
    </citation>
    <scope>NUCLEOTIDE SEQUENCE</scope>
</reference>
<proteinExistence type="predicted"/>
<comment type="caution">
    <text evidence="3">The sequence shown here is derived from an EMBL/GenBank/DDBJ whole genome shotgun (WGS) entry which is preliminary data.</text>
</comment>
<dbReference type="GO" id="GO:0008270">
    <property type="term" value="F:zinc ion binding"/>
    <property type="evidence" value="ECO:0007669"/>
    <property type="project" value="UniProtKB-KW"/>
</dbReference>